<accession>A0ABZ2KM12</accession>
<dbReference type="Proteomes" id="UP001379533">
    <property type="component" value="Chromosome"/>
</dbReference>
<keyword evidence="3" id="KW-1185">Reference proteome</keyword>
<evidence type="ECO:0000313" key="3">
    <source>
        <dbReference type="Proteomes" id="UP001379533"/>
    </source>
</evidence>
<evidence type="ECO:0008006" key="4">
    <source>
        <dbReference type="Google" id="ProtNLM"/>
    </source>
</evidence>
<proteinExistence type="predicted"/>
<dbReference type="EMBL" id="CP089982">
    <property type="protein sequence ID" value="WXA98650.1"/>
    <property type="molecule type" value="Genomic_DNA"/>
</dbReference>
<evidence type="ECO:0000313" key="2">
    <source>
        <dbReference type="EMBL" id="WXA98650.1"/>
    </source>
</evidence>
<protein>
    <recommendedName>
        <fullName evidence="4">Lipoprotein</fullName>
    </recommendedName>
</protein>
<gene>
    <name evidence="2" type="ORF">LZC95_17685</name>
</gene>
<name>A0ABZ2KM12_9BACT</name>
<evidence type="ECO:0000256" key="1">
    <source>
        <dbReference type="SAM" id="MobiDB-lite"/>
    </source>
</evidence>
<feature type="compositionally biased region" description="Acidic residues" evidence="1">
    <location>
        <begin position="39"/>
        <end position="51"/>
    </location>
</feature>
<dbReference type="RefSeq" id="WP_394849264.1">
    <property type="nucleotide sequence ID" value="NZ_CP089982.1"/>
</dbReference>
<reference evidence="2 3" key="1">
    <citation type="submission" date="2021-12" db="EMBL/GenBank/DDBJ databases">
        <title>Discovery of the Pendulisporaceae a myxobacterial family with distinct sporulation behavior and unique specialized metabolism.</title>
        <authorList>
            <person name="Garcia R."/>
            <person name="Popoff A."/>
            <person name="Bader C.D."/>
            <person name="Loehr J."/>
            <person name="Walesch S."/>
            <person name="Walt C."/>
            <person name="Boldt J."/>
            <person name="Bunk B."/>
            <person name="Haeckl F.J.F.P.J."/>
            <person name="Gunesch A.P."/>
            <person name="Birkelbach J."/>
            <person name="Nuebel U."/>
            <person name="Pietschmann T."/>
            <person name="Bach T."/>
            <person name="Mueller R."/>
        </authorList>
    </citation>
    <scope>NUCLEOTIDE SEQUENCE [LARGE SCALE GENOMIC DNA]</scope>
    <source>
        <strain evidence="2 3">MSr12523</strain>
    </source>
</reference>
<organism evidence="2 3">
    <name type="scientific">Pendulispora brunnea</name>
    <dbReference type="NCBI Taxonomy" id="2905690"/>
    <lineage>
        <taxon>Bacteria</taxon>
        <taxon>Pseudomonadati</taxon>
        <taxon>Myxococcota</taxon>
        <taxon>Myxococcia</taxon>
        <taxon>Myxococcales</taxon>
        <taxon>Sorangiineae</taxon>
        <taxon>Pendulisporaceae</taxon>
        <taxon>Pendulispora</taxon>
    </lineage>
</organism>
<sequence length="51" mass="5457">MVAAASLLLSACTHDYDVFKPRRDAGPDSSATTSRLDTEENGEAVEGEEEN</sequence>
<feature type="region of interest" description="Disordered" evidence="1">
    <location>
        <begin position="18"/>
        <end position="51"/>
    </location>
</feature>